<evidence type="ECO:0000259" key="1">
    <source>
        <dbReference type="Pfam" id="PF07929"/>
    </source>
</evidence>
<accession>A0A6J7JI65</accession>
<dbReference type="EMBL" id="CAFBMT010000014">
    <property type="protein sequence ID" value="CAB4942783.1"/>
    <property type="molecule type" value="Genomic_DNA"/>
</dbReference>
<dbReference type="Gene3D" id="3.10.290.30">
    <property type="entry name" value="MM3350-like"/>
    <property type="match status" value="1"/>
</dbReference>
<protein>
    <submittedName>
        <fullName evidence="6">Unannotated protein</fullName>
    </submittedName>
</protein>
<evidence type="ECO:0000313" key="7">
    <source>
        <dbReference type="EMBL" id="CAB5004094.1"/>
    </source>
</evidence>
<dbReference type="InterPro" id="IPR024047">
    <property type="entry name" value="MM3350-like_sf"/>
</dbReference>
<sequence>MIPFGPTVLVLRVSLRDVEPEVWRRVVVRSDTALPKLARILEQTMGWEGHHLHLFDVAGVLFGNPDEDADYLINEKAAKVRHVLPQIGSSLRWDYDFGDGWEHDVVTETIESPVDGQRYPICLDGAMACPPEDCGGVPGYDHLRAVLADQTHRDHRRLTEWAPTGFDATAFDTTDVNRRLRGR</sequence>
<name>A0A6J7JI65_9ZZZZ</name>
<dbReference type="PANTHER" id="PTHR41878">
    <property type="entry name" value="LEXA REPRESSOR-RELATED"/>
    <property type="match status" value="1"/>
</dbReference>
<proteinExistence type="predicted"/>
<feature type="domain" description="Plasmid pRiA4b Orf3-like" evidence="1">
    <location>
        <begin position="8"/>
        <end position="173"/>
    </location>
</feature>
<dbReference type="EMBL" id="CAFBIY010000028">
    <property type="protein sequence ID" value="CAB4848595.1"/>
    <property type="molecule type" value="Genomic_DNA"/>
</dbReference>
<reference evidence="6" key="1">
    <citation type="submission" date="2020-05" db="EMBL/GenBank/DDBJ databases">
        <authorList>
            <person name="Chiriac C."/>
            <person name="Salcher M."/>
            <person name="Ghai R."/>
            <person name="Kavagutti S V."/>
        </authorList>
    </citation>
    <scope>NUCLEOTIDE SEQUENCE</scope>
</reference>
<dbReference type="EMBL" id="CAFAAV010000169">
    <property type="protein sequence ID" value="CAB4829772.1"/>
    <property type="molecule type" value="Genomic_DNA"/>
</dbReference>
<evidence type="ECO:0000313" key="6">
    <source>
        <dbReference type="EMBL" id="CAB4942783.1"/>
    </source>
</evidence>
<dbReference type="InterPro" id="IPR012912">
    <property type="entry name" value="Plasmid_pRiA4b_Orf3-like"/>
</dbReference>
<evidence type="ECO:0000313" key="4">
    <source>
        <dbReference type="EMBL" id="CAB4829772.1"/>
    </source>
</evidence>
<evidence type="ECO:0000313" key="3">
    <source>
        <dbReference type="EMBL" id="CAB4730397.1"/>
    </source>
</evidence>
<organism evidence="6">
    <name type="scientific">freshwater metagenome</name>
    <dbReference type="NCBI Taxonomy" id="449393"/>
    <lineage>
        <taxon>unclassified sequences</taxon>
        <taxon>metagenomes</taxon>
        <taxon>ecological metagenomes</taxon>
    </lineage>
</organism>
<dbReference type="Pfam" id="PF07929">
    <property type="entry name" value="PRiA4_ORF3"/>
    <property type="match status" value="1"/>
</dbReference>
<evidence type="ECO:0000313" key="2">
    <source>
        <dbReference type="EMBL" id="CAB4364420.1"/>
    </source>
</evidence>
<gene>
    <name evidence="3" type="ORF">UFOPK2656_02067</name>
    <name evidence="4" type="ORF">UFOPK3099_01966</name>
    <name evidence="5" type="ORF">UFOPK3267_00737</name>
    <name evidence="6" type="ORF">UFOPK3651_02310</name>
    <name evidence="7" type="ORF">UFOPK3931_02376</name>
    <name evidence="2" type="ORF">UFOPK4189_02181</name>
</gene>
<dbReference type="EMBL" id="CAEZYF010000013">
    <property type="protein sequence ID" value="CAB4730397.1"/>
    <property type="molecule type" value="Genomic_DNA"/>
</dbReference>
<dbReference type="EMBL" id="CAESGF010000013">
    <property type="protein sequence ID" value="CAB4364420.1"/>
    <property type="molecule type" value="Genomic_DNA"/>
</dbReference>
<dbReference type="SUPFAM" id="SSF159941">
    <property type="entry name" value="MM3350-like"/>
    <property type="match status" value="1"/>
</dbReference>
<evidence type="ECO:0000313" key="5">
    <source>
        <dbReference type="EMBL" id="CAB4848595.1"/>
    </source>
</evidence>
<dbReference type="PANTHER" id="PTHR41878:SF1">
    <property type="entry name" value="TNPR PROTEIN"/>
    <property type="match status" value="1"/>
</dbReference>
<dbReference type="AlphaFoldDB" id="A0A6J7JI65"/>
<dbReference type="EMBL" id="CAFBOL010000081">
    <property type="protein sequence ID" value="CAB5004094.1"/>
    <property type="molecule type" value="Genomic_DNA"/>
</dbReference>